<dbReference type="SUPFAM" id="SSF52540">
    <property type="entry name" value="P-loop containing nucleoside triphosphate hydrolases"/>
    <property type="match status" value="1"/>
</dbReference>
<dbReference type="Pfam" id="PF02706">
    <property type="entry name" value="Wzz"/>
    <property type="match status" value="1"/>
</dbReference>
<evidence type="ECO:0000259" key="19">
    <source>
        <dbReference type="Pfam" id="PF13807"/>
    </source>
</evidence>
<dbReference type="OrthoDB" id="9794577at2"/>
<dbReference type="Proteomes" id="UP000223913">
    <property type="component" value="Unassembled WGS sequence"/>
</dbReference>
<comment type="caution">
    <text evidence="20">The sequence shown here is derived from an EMBL/GenBank/DDBJ whole genome shotgun (WGS) entry which is preliminary data.</text>
</comment>
<keyword evidence="9" id="KW-0547">Nucleotide-binding</keyword>
<evidence type="ECO:0000256" key="8">
    <source>
        <dbReference type="ARBA" id="ARBA00022692"/>
    </source>
</evidence>
<evidence type="ECO:0000256" key="3">
    <source>
        <dbReference type="ARBA" id="ARBA00008883"/>
    </source>
</evidence>
<dbReference type="Gene3D" id="3.40.50.300">
    <property type="entry name" value="P-loop containing nucleotide triphosphate hydrolases"/>
    <property type="match status" value="1"/>
</dbReference>
<evidence type="ECO:0000256" key="9">
    <source>
        <dbReference type="ARBA" id="ARBA00022741"/>
    </source>
</evidence>
<keyword evidence="12 16" id="KW-1133">Transmembrane helix</keyword>
<evidence type="ECO:0000256" key="4">
    <source>
        <dbReference type="ARBA" id="ARBA00011903"/>
    </source>
</evidence>
<evidence type="ECO:0000256" key="1">
    <source>
        <dbReference type="ARBA" id="ARBA00004429"/>
    </source>
</evidence>
<sequence length="785" mass="88835">MADPTIKNRSSFSEDVILIDLQKWLRKILSYWWLFVLCLVIAIAAGKLYLRYTTNKYAARAILLIKDAGRSGIMSEQSILFADDASSIGSKAMDNEIQILKSLTLMEKVVDRLDIEVSYFRKGNIKEAELYLSSPFLLESYQLTKPMEFGFSFFIELDGYDSFTLKFSEEAEEGKRHAFGVPFENKYGKFLIRYNSEIAIIPGAYRMLIAPVEYTGKVYSSKLQVRRIGDQSTSSVLELSILDEVPEKGRDVLNTLIDVYNEEEIRDENKVLRNTLNFIDRRVSNLLTELDSIEGGVQNFKSANSIITADASSSLSFTLDEIRASLRDLSDYEIERDILNSLERFLENDKMAFDLIPANLIAENQVLSGLVNQYNDMVLRRTGMLATASEINPARVALEEQISDIRALIMETIRNLQNDLQIPINKLENNIQDLRQRMGSIPGVEKRLVEKLRTQTIKENLFLYLLQKREETALSEAITTAKTRTIDRARASKGPVYPQRKLIMVSSVFLGLLVPLLFIIIRSFFEVKVDSEETIKSLTTIPILGRVAQHKSKNPIVVEQGSRTAINEMFRLVRANLNFANMNKAQQTIMITSSISGEGKTFMALNLGIAIALSGQKVLLIGMDLRKPKLGNALGGAASDHGLSNYLVGQSELEEIIRPYEGVDHLHYISSGVIPPNPTELLVSARMETLFSELKSQFDYILIDTPPITLVSDALLVRKFVDRTLVIVRHKHTRKTMLKNLDEMYRNEDLENVNIIFNGIKAGGRYGALENYQYGYGEGYYIDDK</sequence>
<dbReference type="AlphaFoldDB" id="A0A2D0NJH5"/>
<organism evidence="20 21">
    <name type="scientific">Flavilitoribacter nigricans (strain ATCC 23147 / DSM 23189 / NBRC 102662 / NCIMB 1420 / SS-2)</name>
    <name type="common">Lewinella nigricans</name>
    <dbReference type="NCBI Taxonomy" id="1122177"/>
    <lineage>
        <taxon>Bacteria</taxon>
        <taxon>Pseudomonadati</taxon>
        <taxon>Bacteroidota</taxon>
        <taxon>Saprospiria</taxon>
        <taxon>Saprospirales</taxon>
        <taxon>Lewinellaceae</taxon>
        <taxon>Flavilitoribacter</taxon>
    </lineage>
</organism>
<comment type="similarity">
    <text evidence="2">Belongs to the CpsD/CapB family.</text>
</comment>
<dbReference type="NCBIfam" id="TIGR01007">
    <property type="entry name" value="eps_fam"/>
    <property type="match status" value="1"/>
</dbReference>
<evidence type="ECO:0000313" key="21">
    <source>
        <dbReference type="Proteomes" id="UP000223913"/>
    </source>
</evidence>
<keyword evidence="5" id="KW-1003">Cell membrane</keyword>
<protein>
    <recommendedName>
        <fullName evidence="4">non-specific protein-tyrosine kinase</fullName>
        <ecNumber evidence="4">2.7.10.2</ecNumber>
    </recommendedName>
</protein>
<comment type="subcellular location">
    <subcellularLocation>
        <location evidence="1">Cell inner membrane</location>
        <topology evidence="1">Multi-pass membrane protein</topology>
    </subcellularLocation>
</comment>
<keyword evidence="21" id="KW-1185">Reference proteome</keyword>
<proteinExistence type="inferred from homology"/>
<feature type="domain" description="AAA" evidence="18">
    <location>
        <begin position="587"/>
        <end position="708"/>
    </location>
</feature>
<keyword evidence="6" id="KW-0997">Cell inner membrane</keyword>
<evidence type="ECO:0000313" key="20">
    <source>
        <dbReference type="EMBL" id="PHN08607.1"/>
    </source>
</evidence>
<evidence type="ECO:0000256" key="10">
    <source>
        <dbReference type="ARBA" id="ARBA00022777"/>
    </source>
</evidence>
<evidence type="ECO:0000256" key="15">
    <source>
        <dbReference type="ARBA" id="ARBA00051245"/>
    </source>
</evidence>
<dbReference type="EC" id="2.7.10.2" evidence="4"/>
<dbReference type="InterPro" id="IPR005702">
    <property type="entry name" value="Wzc-like_C"/>
</dbReference>
<keyword evidence="7" id="KW-0808">Transferase</keyword>
<feature type="transmembrane region" description="Helical" evidence="16">
    <location>
        <begin position="502"/>
        <end position="525"/>
    </location>
</feature>
<dbReference type="PANTHER" id="PTHR32309:SF13">
    <property type="entry name" value="FERRIC ENTEROBACTIN TRANSPORT PROTEIN FEPE"/>
    <property type="match status" value="1"/>
</dbReference>
<keyword evidence="13 16" id="KW-0472">Membrane</keyword>
<feature type="transmembrane region" description="Helical" evidence="16">
    <location>
        <begin position="31"/>
        <end position="50"/>
    </location>
</feature>
<evidence type="ECO:0000256" key="7">
    <source>
        <dbReference type="ARBA" id="ARBA00022679"/>
    </source>
</evidence>
<name>A0A2D0NJH5_FLAN2</name>
<dbReference type="GO" id="GO:0042802">
    <property type="term" value="F:identical protein binding"/>
    <property type="evidence" value="ECO:0007669"/>
    <property type="project" value="UniProtKB-ARBA"/>
</dbReference>
<evidence type="ECO:0000256" key="6">
    <source>
        <dbReference type="ARBA" id="ARBA00022519"/>
    </source>
</evidence>
<dbReference type="PANTHER" id="PTHR32309">
    <property type="entry name" value="TYROSINE-PROTEIN KINASE"/>
    <property type="match status" value="1"/>
</dbReference>
<comment type="catalytic activity">
    <reaction evidence="15">
        <text>L-tyrosyl-[protein] + ATP = O-phospho-L-tyrosyl-[protein] + ADP + H(+)</text>
        <dbReference type="Rhea" id="RHEA:10596"/>
        <dbReference type="Rhea" id="RHEA-COMP:10136"/>
        <dbReference type="Rhea" id="RHEA-COMP:20101"/>
        <dbReference type="ChEBI" id="CHEBI:15378"/>
        <dbReference type="ChEBI" id="CHEBI:30616"/>
        <dbReference type="ChEBI" id="CHEBI:46858"/>
        <dbReference type="ChEBI" id="CHEBI:61978"/>
        <dbReference type="ChEBI" id="CHEBI:456216"/>
        <dbReference type="EC" id="2.7.10.2"/>
    </reaction>
</comment>
<evidence type="ECO:0000256" key="14">
    <source>
        <dbReference type="ARBA" id="ARBA00023137"/>
    </source>
</evidence>
<accession>A0A2D0NJH5</accession>
<evidence type="ECO:0000256" key="5">
    <source>
        <dbReference type="ARBA" id="ARBA00022475"/>
    </source>
</evidence>
<dbReference type="RefSeq" id="WP_099148197.1">
    <property type="nucleotide sequence ID" value="NZ_PDUD01000001.1"/>
</dbReference>
<dbReference type="EMBL" id="PDUD01000001">
    <property type="protein sequence ID" value="PHN08607.1"/>
    <property type="molecule type" value="Genomic_DNA"/>
</dbReference>
<dbReference type="InterPro" id="IPR032807">
    <property type="entry name" value="GNVR"/>
</dbReference>
<evidence type="ECO:0000259" key="17">
    <source>
        <dbReference type="Pfam" id="PF02706"/>
    </source>
</evidence>
<dbReference type="GO" id="GO:0005524">
    <property type="term" value="F:ATP binding"/>
    <property type="evidence" value="ECO:0007669"/>
    <property type="project" value="UniProtKB-KW"/>
</dbReference>
<keyword evidence="11" id="KW-0067">ATP-binding</keyword>
<keyword evidence="14" id="KW-0829">Tyrosine-protein kinase</keyword>
<dbReference type="Pfam" id="PF13807">
    <property type="entry name" value="GNVR"/>
    <property type="match status" value="1"/>
</dbReference>
<gene>
    <name evidence="20" type="ORF">CRP01_01460</name>
</gene>
<feature type="domain" description="Polysaccharide chain length determinant N-terminal" evidence="17">
    <location>
        <begin position="19"/>
        <end position="112"/>
    </location>
</feature>
<reference evidence="20 21" key="1">
    <citation type="submission" date="2017-10" db="EMBL/GenBank/DDBJ databases">
        <title>The draft genome sequence of Lewinella nigricans NBRC 102662.</title>
        <authorList>
            <person name="Wang K."/>
        </authorList>
    </citation>
    <scope>NUCLEOTIDE SEQUENCE [LARGE SCALE GENOMIC DNA]</scope>
    <source>
        <strain evidence="20 21">NBRC 102662</strain>
    </source>
</reference>
<dbReference type="InterPro" id="IPR027417">
    <property type="entry name" value="P-loop_NTPase"/>
</dbReference>
<evidence type="ECO:0000256" key="2">
    <source>
        <dbReference type="ARBA" id="ARBA00007316"/>
    </source>
</evidence>
<evidence type="ECO:0000256" key="12">
    <source>
        <dbReference type="ARBA" id="ARBA00022989"/>
    </source>
</evidence>
<dbReference type="GO" id="GO:0005886">
    <property type="term" value="C:plasma membrane"/>
    <property type="evidence" value="ECO:0007669"/>
    <property type="project" value="UniProtKB-SubCell"/>
</dbReference>
<dbReference type="InterPro" id="IPR025669">
    <property type="entry name" value="AAA_dom"/>
</dbReference>
<evidence type="ECO:0000256" key="11">
    <source>
        <dbReference type="ARBA" id="ARBA00022840"/>
    </source>
</evidence>
<evidence type="ECO:0000256" key="16">
    <source>
        <dbReference type="SAM" id="Phobius"/>
    </source>
</evidence>
<evidence type="ECO:0000256" key="13">
    <source>
        <dbReference type="ARBA" id="ARBA00023136"/>
    </source>
</evidence>
<dbReference type="InterPro" id="IPR050445">
    <property type="entry name" value="Bact_polysacc_biosynth/exp"/>
</dbReference>
<dbReference type="CDD" id="cd05387">
    <property type="entry name" value="BY-kinase"/>
    <property type="match status" value="1"/>
</dbReference>
<dbReference type="InterPro" id="IPR003856">
    <property type="entry name" value="LPS_length_determ_N"/>
</dbReference>
<comment type="similarity">
    <text evidence="3">Belongs to the etk/wzc family.</text>
</comment>
<dbReference type="FunFam" id="3.40.50.300:FF:000527">
    <property type="entry name" value="Tyrosine-protein kinase etk"/>
    <property type="match status" value="1"/>
</dbReference>
<keyword evidence="8 16" id="KW-0812">Transmembrane</keyword>
<feature type="domain" description="Tyrosine-protein kinase G-rich" evidence="19">
    <location>
        <begin position="453"/>
        <end position="523"/>
    </location>
</feature>
<dbReference type="GO" id="GO:0004715">
    <property type="term" value="F:non-membrane spanning protein tyrosine kinase activity"/>
    <property type="evidence" value="ECO:0007669"/>
    <property type="project" value="UniProtKB-EC"/>
</dbReference>
<evidence type="ECO:0000259" key="18">
    <source>
        <dbReference type="Pfam" id="PF13614"/>
    </source>
</evidence>
<dbReference type="Pfam" id="PF13614">
    <property type="entry name" value="AAA_31"/>
    <property type="match status" value="1"/>
</dbReference>
<keyword evidence="10" id="KW-0418">Kinase</keyword>